<name>A0A7S3MSY8_9SPIT</name>
<reference evidence="1" key="1">
    <citation type="submission" date="2021-01" db="EMBL/GenBank/DDBJ databases">
        <authorList>
            <person name="Corre E."/>
            <person name="Pelletier E."/>
            <person name="Niang G."/>
            <person name="Scheremetjew M."/>
            <person name="Finn R."/>
            <person name="Kale V."/>
            <person name="Holt S."/>
            <person name="Cochrane G."/>
            <person name="Meng A."/>
            <person name="Brown T."/>
            <person name="Cohen L."/>
        </authorList>
    </citation>
    <scope>NUCLEOTIDE SEQUENCE</scope>
    <source>
        <strain evidence="1">S3</strain>
    </source>
</reference>
<proteinExistence type="predicted"/>
<dbReference type="EMBL" id="HBIH01002461">
    <property type="protein sequence ID" value="CAE0320435.1"/>
    <property type="molecule type" value="Transcribed_RNA"/>
</dbReference>
<organism evidence="1">
    <name type="scientific">Strombidium inclinatum</name>
    <dbReference type="NCBI Taxonomy" id="197538"/>
    <lineage>
        <taxon>Eukaryota</taxon>
        <taxon>Sar</taxon>
        <taxon>Alveolata</taxon>
        <taxon>Ciliophora</taxon>
        <taxon>Intramacronucleata</taxon>
        <taxon>Spirotrichea</taxon>
        <taxon>Oligotrichia</taxon>
        <taxon>Strombidiidae</taxon>
        <taxon>Strombidium</taxon>
    </lineage>
</organism>
<sequence>MAEDIVSELLQDIHPLLELLPLLMSVILCQCLAIGLSQGDRVPSVLGVVLKQELLGHFLILWRHVPLGVSLLGWLLRPRHLGNLKLSEPAQVVFLQRDIGCLLVFIWRLESWLAETRRFLP</sequence>
<evidence type="ECO:0000313" key="1">
    <source>
        <dbReference type="EMBL" id="CAE0320435.1"/>
    </source>
</evidence>
<dbReference type="AlphaFoldDB" id="A0A7S3MSY8"/>
<gene>
    <name evidence="1" type="ORF">SINC0208_LOCUS1014</name>
</gene>
<accession>A0A7S3MSY8</accession>
<protein>
    <submittedName>
        <fullName evidence="1">Uncharacterized protein</fullName>
    </submittedName>
</protein>